<dbReference type="Pfam" id="PF00534">
    <property type="entry name" value="Glycos_transf_1"/>
    <property type="match status" value="1"/>
</dbReference>
<dbReference type="InterPro" id="IPR013534">
    <property type="entry name" value="Starch_synth_cat_dom"/>
</dbReference>
<dbReference type="PANTHER" id="PTHR45825:SF11">
    <property type="entry name" value="ALPHA AMYLASE DOMAIN-CONTAINING PROTEIN"/>
    <property type="match status" value="1"/>
</dbReference>
<evidence type="ECO:0000259" key="9">
    <source>
        <dbReference type="Pfam" id="PF08323"/>
    </source>
</evidence>
<evidence type="ECO:0000256" key="2">
    <source>
        <dbReference type="ARBA" id="ARBA00002764"/>
    </source>
</evidence>
<evidence type="ECO:0000256" key="6">
    <source>
        <dbReference type="ARBA" id="ARBA00023056"/>
    </source>
</evidence>
<dbReference type="InterPro" id="IPR011835">
    <property type="entry name" value="GS/SS"/>
</dbReference>
<feature type="domain" description="Starch synthase catalytic" evidence="9">
    <location>
        <begin position="2"/>
        <end position="236"/>
    </location>
</feature>
<dbReference type="STRING" id="1637975.AN957_21590"/>
<dbReference type="EMBL" id="LJIX01000006">
    <property type="protein sequence ID" value="KQL20937.1"/>
    <property type="molecule type" value="Genomic_DNA"/>
</dbReference>
<evidence type="ECO:0000256" key="7">
    <source>
        <dbReference type="HAMAP-Rule" id="MF_00484"/>
    </source>
</evidence>
<evidence type="ECO:0000313" key="11">
    <source>
        <dbReference type="Proteomes" id="UP000050996"/>
    </source>
</evidence>
<dbReference type="GO" id="GO:0009011">
    <property type="term" value="F:alpha-1,4-glucan glucosyltransferase (ADP-glucose donor) activity"/>
    <property type="evidence" value="ECO:0007669"/>
    <property type="project" value="UniProtKB-UniRule"/>
</dbReference>
<dbReference type="PANTHER" id="PTHR45825">
    <property type="entry name" value="GRANULE-BOUND STARCH SYNTHASE 1, CHLOROPLASTIC/AMYLOPLASTIC"/>
    <property type="match status" value="1"/>
</dbReference>
<dbReference type="Gene3D" id="3.40.50.2000">
    <property type="entry name" value="Glycogen Phosphorylase B"/>
    <property type="match status" value="2"/>
</dbReference>
<dbReference type="UniPathway" id="UPA00164"/>
<dbReference type="NCBIfam" id="TIGR02095">
    <property type="entry name" value="glgA"/>
    <property type="match status" value="1"/>
</dbReference>
<keyword evidence="4 7" id="KW-0328">Glycosyltransferase</keyword>
<comment type="pathway">
    <text evidence="7">Glycan biosynthesis; glycogen biosynthesis.</text>
</comment>
<gene>
    <name evidence="7" type="primary">glgA</name>
    <name evidence="10" type="ORF">AN957_21590</name>
</gene>
<comment type="similarity">
    <text evidence="3 7">Belongs to the glycosyltransferase 1 family. Bacterial/plant glycogen synthase subfamily.</text>
</comment>
<keyword evidence="6 7" id="KW-0320">Glycogen biosynthesis</keyword>
<dbReference type="GO" id="GO:0004373">
    <property type="term" value="F:alpha-1,4-glucan glucosyltransferase (UDP-glucose donor) activity"/>
    <property type="evidence" value="ECO:0007669"/>
    <property type="project" value="InterPro"/>
</dbReference>
<accession>A0A0Q3QS03</accession>
<reference evidence="10 11" key="1">
    <citation type="submission" date="2015-09" db="EMBL/GenBank/DDBJ databases">
        <title>Genome sequencing project for genomic taxonomy and phylogenomics of Bacillus-like bacteria.</title>
        <authorList>
            <person name="Liu B."/>
            <person name="Wang J."/>
            <person name="Zhu Y."/>
            <person name="Liu G."/>
            <person name="Chen Q."/>
            <person name="Chen Z."/>
            <person name="Lan J."/>
            <person name="Che J."/>
            <person name="Ge C."/>
            <person name="Shi H."/>
            <person name="Pan Z."/>
            <person name="Liu X."/>
        </authorList>
    </citation>
    <scope>NUCLEOTIDE SEQUENCE [LARGE SCALE GENOMIC DNA]</scope>
    <source>
        <strain evidence="10 11">FJAT-18043</strain>
    </source>
</reference>
<feature type="binding site" evidence="7">
    <location>
        <position position="15"/>
    </location>
    <ligand>
        <name>ADP-alpha-D-glucose</name>
        <dbReference type="ChEBI" id="CHEBI:57498"/>
    </ligand>
</feature>
<comment type="function">
    <text evidence="2 7">Synthesizes alpha-1,4-glucan chains using ADP-glucose.</text>
</comment>
<dbReference type="NCBIfam" id="NF001898">
    <property type="entry name" value="PRK00654.1-1"/>
    <property type="match status" value="1"/>
</dbReference>
<organism evidence="10 11">
    <name type="scientific">Cytobacillus solani</name>
    <dbReference type="NCBI Taxonomy" id="1637975"/>
    <lineage>
        <taxon>Bacteria</taxon>
        <taxon>Bacillati</taxon>
        <taxon>Bacillota</taxon>
        <taxon>Bacilli</taxon>
        <taxon>Bacillales</taxon>
        <taxon>Bacillaceae</taxon>
        <taxon>Cytobacillus</taxon>
    </lineage>
</organism>
<keyword evidence="11" id="KW-1185">Reference proteome</keyword>
<dbReference type="HAMAP" id="MF_00484">
    <property type="entry name" value="Glycogen_synth"/>
    <property type="match status" value="1"/>
</dbReference>
<dbReference type="EC" id="2.4.1.21" evidence="7"/>
<dbReference type="AlphaFoldDB" id="A0A0Q3QS03"/>
<comment type="caution">
    <text evidence="10">The sequence shown here is derived from an EMBL/GenBank/DDBJ whole genome shotgun (WGS) entry which is preliminary data.</text>
</comment>
<protein>
    <recommendedName>
        <fullName evidence="7">Glycogen synthase</fullName>
        <ecNumber evidence="7">2.4.1.21</ecNumber>
    </recommendedName>
    <alternativeName>
        <fullName evidence="7">Starch [bacterial glycogen] synthase</fullName>
    </alternativeName>
</protein>
<evidence type="ECO:0000313" key="10">
    <source>
        <dbReference type="EMBL" id="KQL20937.1"/>
    </source>
</evidence>
<dbReference type="CDD" id="cd03791">
    <property type="entry name" value="GT5_Glycogen_synthase_DULL1-like"/>
    <property type="match status" value="1"/>
</dbReference>
<feature type="domain" description="Glycosyl transferase family 1" evidence="8">
    <location>
        <begin position="288"/>
        <end position="438"/>
    </location>
</feature>
<dbReference type="Proteomes" id="UP000050996">
    <property type="component" value="Unassembled WGS sequence"/>
</dbReference>
<evidence type="ECO:0000256" key="4">
    <source>
        <dbReference type="ARBA" id="ARBA00022676"/>
    </source>
</evidence>
<evidence type="ECO:0000256" key="1">
    <source>
        <dbReference type="ARBA" id="ARBA00001478"/>
    </source>
</evidence>
<proteinExistence type="inferred from homology"/>
<evidence type="ECO:0000259" key="8">
    <source>
        <dbReference type="Pfam" id="PF00534"/>
    </source>
</evidence>
<dbReference type="NCBIfam" id="NF001899">
    <property type="entry name" value="PRK00654.1-2"/>
    <property type="match status" value="1"/>
</dbReference>
<dbReference type="RefSeq" id="WP_056686068.1">
    <property type="nucleotide sequence ID" value="NZ_LJIX01000006.1"/>
</dbReference>
<dbReference type="SUPFAM" id="SSF53756">
    <property type="entry name" value="UDP-Glycosyltransferase/glycogen phosphorylase"/>
    <property type="match status" value="1"/>
</dbReference>
<comment type="catalytic activity">
    <reaction evidence="1 7">
        <text>[(1-&gt;4)-alpha-D-glucosyl](n) + ADP-alpha-D-glucose = [(1-&gt;4)-alpha-D-glucosyl](n+1) + ADP + H(+)</text>
        <dbReference type="Rhea" id="RHEA:18189"/>
        <dbReference type="Rhea" id="RHEA-COMP:9584"/>
        <dbReference type="Rhea" id="RHEA-COMP:9587"/>
        <dbReference type="ChEBI" id="CHEBI:15378"/>
        <dbReference type="ChEBI" id="CHEBI:15444"/>
        <dbReference type="ChEBI" id="CHEBI:57498"/>
        <dbReference type="ChEBI" id="CHEBI:456216"/>
        <dbReference type="EC" id="2.4.1.21"/>
    </reaction>
</comment>
<name>A0A0Q3QS03_9BACI</name>
<dbReference type="GO" id="GO:0005978">
    <property type="term" value="P:glycogen biosynthetic process"/>
    <property type="evidence" value="ECO:0007669"/>
    <property type="project" value="UniProtKB-UniRule"/>
</dbReference>
<sequence>MKILFAISECVPFAKSGGLADVAGALPKELVRQGIDIRVIMPKYGSIENNLKARMEKKTEYTVEVGWRNQYCGIEELEFQGVSYYFVDNEYYFMREDLYGYFDDGERFAFFNKAVLDSLPHIHFQPDIIHCHDWHTGMIPFLLKMEYKEKEGYQSIQTVFTIHNLLFQGIMPRDSLKELFGLQEKYDHVDYLEFYGCISYLKGAIIAADKITTVSPTYKNEIQTSVYGEKLHELLQSRSNDLEGILNGIDLELYNPERDPFLLKNYSEKDVTNKRVNKLHLQELLGLPIKEKTPLIAMITRLTKQKGIDLVRHVFRELIAEDIQLIILGTGDHEYEHFFQQMEAAYPHKCKAYIEFDEGLAHKVYAGADLFLMPSQFEPCGLGQMIAMRYGAVPIVRETGGLNDTVLSFNEQSGEGNGFTFSQYNAHDMLFTIERALSFYRDEACWRNIVQNAMAMDYSWAQSAIKYKQLYSELVSRSEIHVYK</sequence>
<evidence type="ECO:0000256" key="5">
    <source>
        <dbReference type="ARBA" id="ARBA00022679"/>
    </source>
</evidence>
<dbReference type="PATRIC" id="fig|1637975.4.peg.4304"/>
<keyword evidence="5 7" id="KW-0808">Transferase</keyword>
<evidence type="ECO:0000256" key="3">
    <source>
        <dbReference type="ARBA" id="ARBA00010281"/>
    </source>
</evidence>
<dbReference type="Pfam" id="PF08323">
    <property type="entry name" value="Glyco_transf_5"/>
    <property type="match status" value="1"/>
</dbReference>
<dbReference type="InterPro" id="IPR001296">
    <property type="entry name" value="Glyco_trans_1"/>
</dbReference>